<evidence type="ECO:0000313" key="4">
    <source>
        <dbReference type="EMBL" id="KAA8543324.1"/>
    </source>
</evidence>
<reference evidence="4 5" key="1">
    <citation type="submission" date="2019-09" db="EMBL/GenBank/DDBJ databases">
        <title>A chromosome-level genome assembly of the Chinese tupelo Nyssa sinensis.</title>
        <authorList>
            <person name="Yang X."/>
            <person name="Kang M."/>
            <person name="Yang Y."/>
            <person name="Xiong H."/>
            <person name="Wang M."/>
            <person name="Zhang Z."/>
            <person name="Wang Z."/>
            <person name="Wu H."/>
            <person name="Ma T."/>
            <person name="Liu J."/>
            <person name="Xi Z."/>
        </authorList>
    </citation>
    <scope>NUCLEOTIDE SEQUENCE [LARGE SCALE GENOMIC DNA]</scope>
    <source>
        <strain evidence="4">J267</strain>
        <tissue evidence="4">Leaf</tissue>
    </source>
</reference>
<dbReference type="PROSITE" id="PS50088">
    <property type="entry name" value="ANK_REPEAT"/>
    <property type="match status" value="4"/>
</dbReference>
<feature type="repeat" description="ANK" evidence="1">
    <location>
        <begin position="213"/>
        <end position="245"/>
    </location>
</feature>
<evidence type="ECO:0000313" key="5">
    <source>
        <dbReference type="Proteomes" id="UP000325577"/>
    </source>
</evidence>
<dbReference type="InterPro" id="IPR036770">
    <property type="entry name" value="Ankyrin_rpt-contain_sf"/>
</dbReference>
<feature type="repeat" description="ANK" evidence="1">
    <location>
        <begin position="148"/>
        <end position="180"/>
    </location>
</feature>
<dbReference type="PANTHER" id="PTHR46224">
    <property type="entry name" value="ANKYRIN REPEAT FAMILY PROTEIN"/>
    <property type="match status" value="1"/>
</dbReference>
<dbReference type="SUPFAM" id="SSF48452">
    <property type="entry name" value="TPR-like"/>
    <property type="match status" value="1"/>
</dbReference>
<feature type="repeat" description="ANK" evidence="1">
    <location>
        <begin position="83"/>
        <end position="115"/>
    </location>
</feature>
<proteinExistence type="predicted"/>
<dbReference type="Pfam" id="PF25575">
    <property type="entry name" value="TPR_BSK1_C"/>
    <property type="match status" value="1"/>
</dbReference>
<dbReference type="Gene3D" id="1.25.40.20">
    <property type="entry name" value="Ankyrin repeat-containing domain"/>
    <property type="match status" value="2"/>
</dbReference>
<dbReference type="SMART" id="SM00028">
    <property type="entry name" value="TPR"/>
    <property type="match status" value="3"/>
</dbReference>
<dbReference type="Pfam" id="PF13637">
    <property type="entry name" value="Ank_4"/>
    <property type="match status" value="2"/>
</dbReference>
<evidence type="ECO:0000259" key="3">
    <source>
        <dbReference type="Pfam" id="PF25575"/>
    </source>
</evidence>
<feature type="repeat" description="ANK" evidence="1">
    <location>
        <begin position="116"/>
        <end position="148"/>
    </location>
</feature>
<dbReference type="InterPro" id="IPR019734">
    <property type="entry name" value="TPR_rpt"/>
</dbReference>
<dbReference type="EMBL" id="CM018034">
    <property type="protein sequence ID" value="KAA8543324.1"/>
    <property type="molecule type" value="Genomic_DNA"/>
</dbReference>
<dbReference type="PROSITE" id="PS50005">
    <property type="entry name" value="TPR"/>
    <property type="match status" value="1"/>
</dbReference>
<dbReference type="PRINTS" id="PR01415">
    <property type="entry name" value="ANKYRIN"/>
</dbReference>
<dbReference type="OrthoDB" id="412869at2759"/>
<dbReference type="PROSITE" id="PS50297">
    <property type="entry name" value="ANK_REP_REGION"/>
    <property type="match status" value="3"/>
</dbReference>
<keyword evidence="1" id="KW-0040">ANK repeat</keyword>
<dbReference type="PANTHER" id="PTHR46224:SF67">
    <property type="entry name" value="HSP70-HSP90 ORGANIZING PROTEIN 3-LIKE"/>
    <property type="match status" value="1"/>
</dbReference>
<dbReference type="InterPro" id="IPR058209">
    <property type="entry name" value="TPR_BSK1_C"/>
</dbReference>
<dbReference type="SUPFAM" id="SSF48403">
    <property type="entry name" value="Ankyrin repeat"/>
    <property type="match status" value="1"/>
</dbReference>
<dbReference type="InterPro" id="IPR011990">
    <property type="entry name" value="TPR-like_helical_dom_sf"/>
</dbReference>
<dbReference type="Pfam" id="PF12796">
    <property type="entry name" value="Ank_2"/>
    <property type="match status" value="1"/>
</dbReference>
<gene>
    <name evidence="4" type="ORF">F0562_021181</name>
</gene>
<dbReference type="Proteomes" id="UP000325577">
    <property type="component" value="Linkage Group LG11"/>
</dbReference>
<dbReference type="InterPro" id="IPR051616">
    <property type="entry name" value="Cul2-RING_E3_ligase_SR"/>
</dbReference>
<organism evidence="4 5">
    <name type="scientific">Nyssa sinensis</name>
    <dbReference type="NCBI Taxonomy" id="561372"/>
    <lineage>
        <taxon>Eukaryota</taxon>
        <taxon>Viridiplantae</taxon>
        <taxon>Streptophyta</taxon>
        <taxon>Embryophyta</taxon>
        <taxon>Tracheophyta</taxon>
        <taxon>Spermatophyta</taxon>
        <taxon>Magnoliopsida</taxon>
        <taxon>eudicotyledons</taxon>
        <taxon>Gunneridae</taxon>
        <taxon>Pentapetalae</taxon>
        <taxon>asterids</taxon>
        <taxon>Cornales</taxon>
        <taxon>Nyssaceae</taxon>
        <taxon>Nyssa</taxon>
    </lineage>
</organism>
<dbReference type="SMART" id="SM00248">
    <property type="entry name" value="ANK"/>
    <property type="match status" value="7"/>
</dbReference>
<dbReference type="AlphaFoldDB" id="A0A5J5BKQ6"/>
<dbReference type="Gene3D" id="1.25.40.10">
    <property type="entry name" value="Tetratricopeptide repeat domain"/>
    <property type="match status" value="1"/>
</dbReference>
<evidence type="ECO:0000256" key="2">
    <source>
        <dbReference type="PROSITE-ProRule" id="PRU00339"/>
    </source>
</evidence>
<keyword evidence="5" id="KW-1185">Reference proteome</keyword>
<evidence type="ECO:0000256" key="1">
    <source>
        <dbReference type="PROSITE-ProRule" id="PRU00023"/>
    </source>
</evidence>
<protein>
    <recommendedName>
        <fullName evidence="3">Serine/threonine-protein kinase BSK1-like TPR repeats domain-containing protein</fullName>
    </recommendedName>
</protein>
<sequence length="434" mass="47338">MASSSDESTDTRLLKAALIGNLKLLKKLAAELDYGEGFAKTFVGVKDAEDRTALHFAAVGGRTRICKYLIEELKLDVNMKDGKGATALLHATLGQHFPTTVYLLENGANPTLADDKGFSALHFAADKGCKELMRLLISKGAEVDAKSDFGTPLQCAAAKGKKEAIKILLDNNANPNSVCHHIFTPLAVSILAKSFECSKMLLKARADPNLGSCGVTPLGIAASEGETEVIKCLLKAGANPNFTNYYGLTPLEIAALHGNHDGLMILFPVTSQIPTIPNWSVGGIIKHIHSKEAREQREHKEKENFLLSKSKGEDAFKRKDYVNAIYWYTQAINADPSDATVLSNRSLCWACLNEGRRALSDAEACVLLRPNWPKAYYREGVAWKLLKNFVRAADSFSDALKLDPENEELQNALREAVQAEFGVPLGENLAVMHL</sequence>
<keyword evidence="2" id="KW-0802">TPR repeat</keyword>
<name>A0A5J5BKQ6_9ASTE</name>
<dbReference type="InterPro" id="IPR002110">
    <property type="entry name" value="Ankyrin_rpt"/>
</dbReference>
<feature type="domain" description="Serine/threonine-protein kinase BSK1-like TPR repeats" evidence="3">
    <location>
        <begin position="299"/>
        <end position="377"/>
    </location>
</feature>
<feature type="repeat" description="TPR" evidence="2">
    <location>
        <begin position="373"/>
        <end position="406"/>
    </location>
</feature>
<accession>A0A5J5BKQ6</accession>